<proteinExistence type="predicted"/>
<accession>A0A183CKW1</accession>
<dbReference type="AlphaFoldDB" id="A0A183CKW1"/>
<protein>
    <submittedName>
        <fullName evidence="2">Peptidase_C25 domain-containing protein</fullName>
    </submittedName>
</protein>
<name>A0A183CKW1_GLOPA</name>
<reference evidence="1" key="2">
    <citation type="submission" date="2014-05" db="EMBL/GenBank/DDBJ databases">
        <title>The genome and life-stage specific transcriptomes of Globodera pallida elucidate key aspects of plant parasitism by a cyst nematode.</title>
        <authorList>
            <person name="Cotton J.A."/>
            <person name="Lilley C.J."/>
            <person name="Jones L.M."/>
            <person name="Kikuchi T."/>
            <person name="Reid A.J."/>
            <person name="Thorpe P."/>
            <person name="Tsai I.J."/>
            <person name="Beasley H."/>
            <person name="Blok V."/>
            <person name="Cock P.J.A."/>
            <person name="Van den Akker S.E."/>
            <person name="Holroyd N."/>
            <person name="Hunt M."/>
            <person name="Mantelin S."/>
            <person name="Naghra H."/>
            <person name="Pain A."/>
            <person name="Palomares-Rius J.E."/>
            <person name="Zarowiecki M."/>
            <person name="Berriman M."/>
            <person name="Jones J.T."/>
            <person name="Urwin P.E."/>
        </authorList>
    </citation>
    <scope>NUCLEOTIDE SEQUENCE [LARGE SCALE GENOMIC DNA]</scope>
    <source>
        <strain evidence="1">Lindley</strain>
    </source>
</reference>
<dbReference type="WBParaSite" id="GPLIN_001351700">
    <property type="protein sequence ID" value="GPLIN_001351700"/>
    <property type="gene ID" value="GPLIN_001351700"/>
</dbReference>
<dbReference type="SUPFAM" id="SSF48056">
    <property type="entry name" value="Di-copper centre-containing domain"/>
    <property type="match status" value="1"/>
</dbReference>
<evidence type="ECO:0000313" key="2">
    <source>
        <dbReference type="WBParaSite" id="GPLIN_001351700"/>
    </source>
</evidence>
<reference evidence="1" key="1">
    <citation type="submission" date="2013-12" db="EMBL/GenBank/DDBJ databases">
        <authorList>
            <person name="Aslett M."/>
        </authorList>
    </citation>
    <scope>NUCLEOTIDE SEQUENCE [LARGE SCALE GENOMIC DNA]</scope>
    <source>
        <strain evidence="1">Lindley</strain>
    </source>
</reference>
<keyword evidence="1" id="KW-1185">Reference proteome</keyword>
<dbReference type="Proteomes" id="UP000050741">
    <property type="component" value="Unassembled WGS sequence"/>
</dbReference>
<organism evidence="1 2">
    <name type="scientific">Globodera pallida</name>
    <name type="common">Potato cyst nematode worm</name>
    <name type="synonym">Heterodera pallida</name>
    <dbReference type="NCBI Taxonomy" id="36090"/>
    <lineage>
        <taxon>Eukaryota</taxon>
        <taxon>Metazoa</taxon>
        <taxon>Ecdysozoa</taxon>
        <taxon>Nematoda</taxon>
        <taxon>Chromadorea</taxon>
        <taxon>Rhabditida</taxon>
        <taxon>Tylenchina</taxon>
        <taxon>Tylenchomorpha</taxon>
        <taxon>Tylenchoidea</taxon>
        <taxon>Heteroderidae</taxon>
        <taxon>Heteroderinae</taxon>
        <taxon>Globodera</taxon>
    </lineage>
</organism>
<sequence length="102" mass="11459">MGSPDENGYVTNGFLTNWLTADGDPIRRYLGDGALFPLNAADNILSSDQMYNIFAFADYGVENCNIQDYNNVLEDNHNNVHVFVSGDMSDMRKSGWLWITVD</sequence>
<evidence type="ECO:0000313" key="1">
    <source>
        <dbReference type="Proteomes" id="UP000050741"/>
    </source>
</evidence>
<dbReference type="InterPro" id="IPR008922">
    <property type="entry name" value="Di-copper_centre_dom_sf"/>
</dbReference>
<reference evidence="2" key="3">
    <citation type="submission" date="2016-06" db="UniProtKB">
        <authorList>
            <consortium name="WormBaseParasite"/>
        </authorList>
    </citation>
    <scope>IDENTIFICATION</scope>
</reference>